<evidence type="ECO:0000313" key="2">
    <source>
        <dbReference type="Proteomes" id="UP001611251"/>
    </source>
</evidence>
<proteinExistence type="predicted"/>
<dbReference type="Proteomes" id="UP001611251">
    <property type="component" value="Unassembled WGS sequence"/>
</dbReference>
<gene>
    <name evidence="1" type="ORF">ABU178_03740</name>
</gene>
<sequence length="106" mass="11631">MVDVAALLLEGPLAASALQARLNISQATLSRAVQQNRQILKWAKARATRYALLRPLRGESAIPLWRVSEQRKTVSADAKISSGFREIARQASDQLQACDNTLSQMA</sequence>
<dbReference type="RefSeq" id="WP_397212112.1">
    <property type="nucleotide sequence ID" value="NZ_JBGFSN010000003.1"/>
</dbReference>
<keyword evidence="2" id="KW-1185">Reference proteome</keyword>
<comment type="caution">
    <text evidence="1">The sequence shown here is derived from an EMBL/GenBank/DDBJ whole genome shotgun (WGS) entry which is preliminary data.</text>
</comment>
<protein>
    <submittedName>
        <fullName evidence="1">Uncharacterized protein</fullName>
    </submittedName>
</protein>
<accession>A0ABW7PSK9</accession>
<reference evidence="1 2" key="1">
    <citation type="submission" date="2024-08" db="EMBL/GenBank/DDBJ databases">
        <title>Pantoea ronii - a newly identified human opportunistic pathogen.</title>
        <authorList>
            <person name="Keidar-Friedman D."/>
            <person name="Sorek N."/>
            <person name="Leshin-Carmel D."/>
            <person name="Tsur A."/>
            <person name="Amsalem M."/>
            <person name="Tolkach D."/>
            <person name="Brosh-Nissimov T."/>
        </authorList>
    </citation>
    <scope>NUCLEOTIDE SEQUENCE [LARGE SCALE GENOMIC DNA]</scope>
    <source>
        <strain evidence="1 2">AA23256</strain>
    </source>
</reference>
<dbReference type="EMBL" id="JBGFSN010000003">
    <property type="protein sequence ID" value="MFH8133292.1"/>
    <property type="molecule type" value="Genomic_DNA"/>
</dbReference>
<organism evidence="1 2">
    <name type="scientific">Pantoea osteomyelitidis</name>
    <dbReference type="NCBI Taxonomy" id="3230026"/>
    <lineage>
        <taxon>Bacteria</taxon>
        <taxon>Pseudomonadati</taxon>
        <taxon>Pseudomonadota</taxon>
        <taxon>Gammaproteobacteria</taxon>
        <taxon>Enterobacterales</taxon>
        <taxon>Erwiniaceae</taxon>
        <taxon>Pantoea</taxon>
    </lineage>
</organism>
<evidence type="ECO:0000313" key="1">
    <source>
        <dbReference type="EMBL" id="MFH8133292.1"/>
    </source>
</evidence>
<name>A0ABW7PSK9_9GAMM</name>